<feature type="coiled-coil region" evidence="1">
    <location>
        <begin position="89"/>
        <end position="168"/>
    </location>
</feature>
<dbReference type="OrthoDB" id="273043at2"/>
<dbReference type="RefSeq" id="WP_146593061.1">
    <property type="nucleotide sequence ID" value="NZ_SJPT01000001.1"/>
</dbReference>
<dbReference type="Proteomes" id="UP000316304">
    <property type="component" value="Unassembled WGS sequence"/>
</dbReference>
<keyword evidence="2" id="KW-0472">Membrane</keyword>
<dbReference type="EMBL" id="SJPT01000001">
    <property type="protein sequence ID" value="TWU26775.1"/>
    <property type="molecule type" value="Genomic_DNA"/>
</dbReference>
<keyword evidence="4" id="KW-1185">Reference proteome</keyword>
<gene>
    <name evidence="3" type="ORF">Pla52o_06300</name>
</gene>
<dbReference type="Gene3D" id="1.20.5.1700">
    <property type="match status" value="1"/>
</dbReference>
<evidence type="ECO:0000313" key="3">
    <source>
        <dbReference type="EMBL" id="TWU26775.1"/>
    </source>
</evidence>
<feature type="transmembrane region" description="Helical" evidence="2">
    <location>
        <begin position="12"/>
        <end position="36"/>
    </location>
</feature>
<evidence type="ECO:0000256" key="2">
    <source>
        <dbReference type="SAM" id="Phobius"/>
    </source>
</evidence>
<accession>A0A5C6CSC3</accession>
<evidence type="ECO:0000256" key="1">
    <source>
        <dbReference type="SAM" id="Coils"/>
    </source>
</evidence>
<name>A0A5C6CSC3_9BACT</name>
<protein>
    <recommendedName>
        <fullName evidence="5">Chromosome partition protein Smc</fullName>
    </recommendedName>
</protein>
<evidence type="ECO:0000313" key="4">
    <source>
        <dbReference type="Proteomes" id="UP000316304"/>
    </source>
</evidence>
<keyword evidence="2" id="KW-1133">Transmembrane helix</keyword>
<evidence type="ECO:0008006" key="5">
    <source>
        <dbReference type="Google" id="ProtNLM"/>
    </source>
</evidence>
<reference evidence="3 4" key="1">
    <citation type="submission" date="2019-02" db="EMBL/GenBank/DDBJ databases">
        <title>Deep-cultivation of Planctomycetes and their phenomic and genomic characterization uncovers novel biology.</title>
        <authorList>
            <person name="Wiegand S."/>
            <person name="Jogler M."/>
            <person name="Boedeker C."/>
            <person name="Pinto D."/>
            <person name="Vollmers J."/>
            <person name="Rivas-Marin E."/>
            <person name="Kohn T."/>
            <person name="Peeters S.H."/>
            <person name="Heuer A."/>
            <person name="Rast P."/>
            <person name="Oberbeckmann S."/>
            <person name="Bunk B."/>
            <person name="Jeske O."/>
            <person name="Meyerdierks A."/>
            <person name="Storesund J.E."/>
            <person name="Kallscheuer N."/>
            <person name="Luecker S."/>
            <person name="Lage O.M."/>
            <person name="Pohl T."/>
            <person name="Merkel B.J."/>
            <person name="Hornburger P."/>
            <person name="Mueller R.-W."/>
            <person name="Bruemmer F."/>
            <person name="Labrenz M."/>
            <person name="Spormann A.M."/>
            <person name="Op Den Camp H."/>
            <person name="Overmann J."/>
            <person name="Amann R."/>
            <person name="Jetten M.S.M."/>
            <person name="Mascher T."/>
            <person name="Medema M.H."/>
            <person name="Devos D.P."/>
            <person name="Kaster A.-K."/>
            <person name="Ovreas L."/>
            <person name="Rohde M."/>
            <person name="Galperin M.Y."/>
            <person name="Jogler C."/>
        </authorList>
    </citation>
    <scope>NUCLEOTIDE SEQUENCE [LARGE SCALE GENOMIC DNA]</scope>
    <source>
        <strain evidence="3 4">Pla52o</strain>
    </source>
</reference>
<dbReference type="AlphaFoldDB" id="A0A5C6CSC3"/>
<keyword evidence="1" id="KW-0175">Coiled coil</keyword>
<proteinExistence type="predicted"/>
<keyword evidence="2" id="KW-0812">Transmembrane</keyword>
<sequence>MAKRRNTGPGISFFAFQDIITAVVGIFILITLILVLELAQRVETASTAPTEDIQPIVETIATLRQQIEQIESELTERFQATNRSSDVNAFNIEDKVEQLKQQNVSLESQIETSDAKTNQLAAENTIANAETARLSEQSAQLASQRNQIQEQTKKAEQIQEQANVLLGDESTIYRDEIEAGRYLTLITLGSGRIEIRDALTRSAKVFRGPKRLSQLKKWFSTTPMSHRHLLVLVEPDGASDFQTVEQLSTSNKASYGFTVVGRNHAVRLSYELEITP</sequence>
<organism evidence="3 4">
    <name type="scientific">Novipirellula galeiformis</name>
    <dbReference type="NCBI Taxonomy" id="2528004"/>
    <lineage>
        <taxon>Bacteria</taxon>
        <taxon>Pseudomonadati</taxon>
        <taxon>Planctomycetota</taxon>
        <taxon>Planctomycetia</taxon>
        <taxon>Pirellulales</taxon>
        <taxon>Pirellulaceae</taxon>
        <taxon>Novipirellula</taxon>
    </lineage>
</organism>
<comment type="caution">
    <text evidence="3">The sequence shown here is derived from an EMBL/GenBank/DDBJ whole genome shotgun (WGS) entry which is preliminary data.</text>
</comment>